<dbReference type="KEGG" id="euz:DVS28_a4437"/>
<dbReference type="EMBL" id="CP031165">
    <property type="protein sequence ID" value="AXV09102.1"/>
    <property type="molecule type" value="Genomic_DNA"/>
</dbReference>
<dbReference type="PANTHER" id="PTHR43037">
    <property type="entry name" value="UNNAMED PRODUCT-RELATED"/>
    <property type="match status" value="1"/>
</dbReference>
<dbReference type="SUPFAM" id="SSF53474">
    <property type="entry name" value="alpha/beta-Hydrolases"/>
    <property type="match status" value="2"/>
</dbReference>
<dbReference type="Gene3D" id="3.40.50.1820">
    <property type="entry name" value="alpha/beta hydrolase"/>
    <property type="match status" value="1"/>
</dbReference>
<dbReference type="PANTHER" id="PTHR43037:SF5">
    <property type="entry name" value="FERULOYL ESTERASE"/>
    <property type="match status" value="1"/>
</dbReference>
<sequence>MSAALPVNTAADRTDVHAVHNDPTEMAANLNEVELALTWGQTCGTAEECTDPDLLGGYGFEQACCNNWAYVAQLERVRTREYVHEPTAGGHSWPWWQLWLEVNHGEFLRDHLADPVADLAELGQLGAPGEFGHRSIDEVVDIYGWTIRTDETRATEMLELSAVTTAGLALTGSGLTTVTTPPSHAPGKSVTVRGTGVDDGPVVADDQGRLTFDVDLGAANTTSLPPAVAAASAVTRTVSFEAAGTLAHRSLDNARGDYHYYLYTPAGYDSSVPTPVQLVIHGANTVAMEQVLANGHHAVADREGFMVLYPDFVNEGDTKPEGGESTIPSLVGTHPGRLWDSNDLTSRATGQGDAAAIVAMVEDVASIRTLDRDRVYVSGMSSGGMMTSLLMGLYPDVFAAAGIIGSCGFTAAACVAEDVQGLDEVIARAAHEAMGDHARVVPFVQIHGLQDATIPPSAADFSIRQWLMTHNLTAGGDTTEGPFALEPAARREGIVPEGHTYTVDTYLDADGCVVAEAWTIPQMGHYWPGGSDDPTWAEWTDHRAPSGAEATWAFFAQHTLDGPTTEAC</sequence>
<dbReference type="AlphaFoldDB" id="A0A346Y3Q5"/>
<dbReference type="Pfam" id="PF10503">
    <property type="entry name" value="Esterase_PHB"/>
    <property type="match status" value="1"/>
</dbReference>
<dbReference type="InterPro" id="IPR050955">
    <property type="entry name" value="Plant_Biomass_Hydrol_Est"/>
</dbReference>
<protein>
    <submittedName>
        <fullName evidence="3">Poly(3-hydroxybutyrate) depolymerase</fullName>
    </submittedName>
</protein>
<dbReference type="InterPro" id="IPR029058">
    <property type="entry name" value="AB_hydrolase_fold"/>
</dbReference>
<keyword evidence="2" id="KW-0378">Hydrolase</keyword>
<evidence type="ECO:0000313" key="3">
    <source>
        <dbReference type="EMBL" id="AXV09102.1"/>
    </source>
</evidence>
<dbReference type="Proteomes" id="UP000264006">
    <property type="component" value="Chromosome"/>
</dbReference>
<evidence type="ECO:0000256" key="2">
    <source>
        <dbReference type="ARBA" id="ARBA00022801"/>
    </source>
</evidence>
<organism evidence="3 4">
    <name type="scientific">Euzebya pacifica</name>
    <dbReference type="NCBI Taxonomy" id="1608957"/>
    <lineage>
        <taxon>Bacteria</taxon>
        <taxon>Bacillati</taxon>
        <taxon>Actinomycetota</taxon>
        <taxon>Nitriliruptoria</taxon>
        <taxon>Euzebyales</taxon>
    </lineage>
</organism>
<evidence type="ECO:0000256" key="1">
    <source>
        <dbReference type="ARBA" id="ARBA00022729"/>
    </source>
</evidence>
<dbReference type="InterPro" id="IPR010126">
    <property type="entry name" value="Esterase_phb"/>
</dbReference>
<dbReference type="GO" id="GO:0016787">
    <property type="term" value="F:hydrolase activity"/>
    <property type="evidence" value="ECO:0007669"/>
    <property type="project" value="UniProtKB-KW"/>
</dbReference>
<name>A0A346Y3Q5_9ACTN</name>
<reference evidence="3 4" key="1">
    <citation type="submission" date="2018-09" db="EMBL/GenBank/DDBJ databases">
        <title>Complete genome sequence of Euzebya sp. DY32-46 isolated from seawater of Pacific Ocean.</title>
        <authorList>
            <person name="Xu L."/>
            <person name="Wu Y.-H."/>
            <person name="Xu X.-W."/>
        </authorList>
    </citation>
    <scope>NUCLEOTIDE SEQUENCE [LARGE SCALE GENOMIC DNA]</scope>
    <source>
        <strain evidence="3 4">DY32-46</strain>
    </source>
</reference>
<gene>
    <name evidence="3" type="ORF">DVS28_a4437</name>
</gene>
<accession>A0A346Y3Q5</accession>
<proteinExistence type="predicted"/>
<evidence type="ECO:0000313" key="4">
    <source>
        <dbReference type="Proteomes" id="UP000264006"/>
    </source>
</evidence>
<dbReference type="GO" id="GO:0005576">
    <property type="term" value="C:extracellular region"/>
    <property type="evidence" value="ECO:0007669"/>
    <property type="project" value="InterPro"/>
</dbReference>
<keyword evidence="4" id="KW-1185">Reference proteome</keyword>
<keyword evidence="1" id="KW-0732">Signal</keyword>